<dbReference type="InterPro" id="IPR014729">
    <property type="entry name" value="Rossmann-like_a/b/a_fold"/>
</dbReference>
<dbReference type="PRINTS" id="PR01040">
    <property type="entry name" value="TRNASYNTHTYR"/>
</dbReference>
<keyword evidence="4 9" id="KW-0067">ATP-binding</keyword>
<comment type="caution">
    <text evidence="10">The sequence shown here is derived from an EMBL/GenBank/DDBJ whole genome shotgun (WGS) entry which is preliminary data.</text>
</comment>
<accession>A0A2M7H137</accession>
<dbReference type="InterPro" id="IPR002305">
    <property type="entry name" value="aa-tRNA-synth_Ic"/>
</dbReference>
<dbReference type="InterPro" id="IPR024088">
    <property type="entry name" value="Tyr-tRNA-ligase_bac-type"/>
</dbReference>
<evidence type="ECO:0000256" key="8">
    <source>
        <dbReference type="NCBIfam" id="TIGR00234"/>
    </source>
</evidence>
<dbReference type="Gene3D" id="1.10.240.10">
    <property type="entry name" value="Tyrosyl-Transfer RNA Synthetase"/>
    <property type="match status" value="1"/>
</dbReference>
<dbReference type="GO" id="GO:0004831">
    <property type="term" value="F:tyrosine-tRNA ligase activity"/>
    <property type="evidence" value="ECO:0007669"/>
    <property type="project" value="UniProtKB-UniRule"/>
</dbReference>
<dbReference type="PROSITE" id="PS00178">
    <property type="entry name" value="AA_TRNA_LIGASE_I"/>
    <property type="match status" value="1"/>
</dbReference>
<dbReference type="GO" id="GO:0006437">
    <property type="term" value="P:tyrosyl-tRNA aminoacylation"/>
    <property type="evidence" value="ECO:0007669"/>
    <property type="project" value="UniProtKB-UniRule"/>
</dbReference>
<evidence type="ECO:0000256" key="4">
    <source>
        <dbReference type="ARBA" id="ARBA00022840"/>
    </source>
</evidence>
<dbReference type="PANTHER" id="PTHR11766:SF1">
    <property type="entry name" value="TYROSINE--TRNA LIGASE"/>
    <property type="match status" value="1"/>
</dbReference>
<sequence>MKINIEAKKVEEVLTRGVEQVLPSREALKKLMEKRRIRLYLGVDPTAPKLHLGHTVTLRKLQEFAGLGHEAILVIGTGTVLAGDPSLRLKTRPLMSEKEVKKNIQTWKRQAGKILNFSKVKIKYNGDWLLKLKLKDIIKIASQISAVKLFQREMFQRRIKMGQTVWAHETLYPLLQGYDSVFLNVDLEIGGTDQTFNMLIGRELMGKMRNKEKFVLTCPMILGIDGRPMSKTSGNCIWIEDTPSQMFGKIMSIPDDLIFDYFKLLTRTSLAEIEKIKKLNPRDAKAALAQEIVRIYHGKKAAEAAEKEFERVFKERKLPSRIRGIEIKEEKLNIL</sequence>
<name>A0A2M7H137_9BACT</name>
<evidence type="ECO:0000256" key="1">
    <source>
        <dbReference type="ARBA" id="ARBA00013160"/>
    </source>
</evidence>
<dbReference type="PANTHER" id="PTHR11766">
    <property type="entry name" value="TYROSYL-TRNA SYNTHETASE"/>
    <property type="match status" value="1"/>
</dbReference>
<protein>
    <recommendedName>
        <fullName evidence="1 8">Tyrosine--tRNA ligase</fullName>
        <ecNumber evidence="1 8">6.1.1.1</ecNumber>
    </recommendedName>
</protein>
<dbReference type="InterPro" id="IPR002307">
    <property type="entry name" value="Tyr-tRNA-ligase"/>
</dbReference>
<gene>
    <name evidence="10" type="primary">tyrS</name>
    <name evidence="10" type="ORF">COW25_01915</name>
</gene>
<comment type="similarity">
    <text evidence="9">Belongs to the class-I aminoacyl-tRNA synthetase family.</text>
</comment>
<evidence type="ECO:0000256" key="5">
    <source>
        <dbReference type="ARBA" id="ARBA00022917"/>
    </source>
</evidence>
<dbReference type="InterPro" id="IPR001412">
    <property type="entry name" value="aa-tRNA-synth_I_CS"/>
</dbReference>
<evidence type="ECO:0000256" key="2">
    <source>
        <dbReference type="ARBA" id="ARBA00022598"/>
    </source>
</evidence>
<evidence type="ECO:0000256" key="3">
    <source>
        <dbReference type="ARBA" id="ARBA00022741"/>
    </source>
</evidence>
<keyword evidence="2 9" id="KW-0436">Ligase</keyword>
<dbReference type="GO" id="GO:0005829">
    <property type="term" value="C:cytosol"/>
    <property type="evidence" value="ECO:0007669"/>
    <property type="project" value="TreeGrafter"/>
</dbReference>
<dbReference type="SUPFAM" id="SSF52374">
    <property type="entry name" value="Nucleotidylyl transferase"/>
    <property type="match status" value="1"/>
</dbReference>
<dbReference type="Pfam" id="PF00579">
    <property type="entry name" value="tRNA-synt_1b"/>
    <property type="match status" value="1"/>
</dbReference>
<comment type="catalytic activity">
    <reaction evidence="7">
        <text>tRNA(Tyr) + L-tyrosine + ATP = L-tyrosyl-tRNA(Tyr) + AMP + diphosphate + H(+)</text>
        <dbReference type="Rhea" id="RHEA:10220"/>
        <dbReference type="Rhea" id="RHEA-COMP:9706"/>
        <dbReference type="Rhea" id="RHEA-COMP:9707"/>
        <dbReference type="ChEBI" id="CHEBI:15378"/>
        <dbReference type="ChEBI" id="CHEBI:30616"/>
        <dbReference type="ChEBI" id="CHEBI:33019"/>
        <dbReference type="ChEBI" id="CHEBI:58315"/>
        <dbReference type="ChEBI" id="CHEBI:78442"/>
        <dbReference type="ChEBI" id="CHEBI:78536"/>
        <dbReference type="ChEBI" id="CHEBI:456215"/>
        <dbReference type="EC" id="6.1.1.1"/>
    </reaction>
</comment>
<dbReference type="GO" id="GO:0005524">
    <property type="term" value="F:ATP binding"/>
    <property type="evidence" value="ECO:0007669"/>
    <property type="project" value="UniProtKB-KW"/>
</dbReference>
<dbReference type="AlphaFoldDB" id="A0A2M7H137"/>
<keyword evidence="5 9" id="KW-0648">Protein biosynthesis</keyword>
<proteinExistence type="inferred from homology"/>
<dbReference type="Proteomes" id="UP000230215">
    <property type="component" value="Unassembled WGS sequence"/>
</dbReference>
<dbReference type="Gene3D" id="3.40.50.620">
    <property type="entry name" value="HUPs"/>
    <property type="match status" value="1"/>
</dbReference>
<evidence type="ECO:0000313" key="10">
    <source>
        <dbReference type="EMBL" id="PIW34881.1"/>
    </source>
</evidence>
<reference evidence="11" key="1">
    <citation type="submission" date="2017-09" db="EMBL/GenBank/DDBJ databases">
        <title>Depth-based differentiation of microbial function through sediment-hosted aquifers and enrichment of novel symbionts in the deep terrestrial subsurface.</title>
        <authorList>
            <person name="Probst A.J."/>
            <person name="Ladd B."/>
            <person name="Jarett J.K."/>
            <person name="Geller-Mcgrath D.E."/>
            <person name="Sieber C.M.K."/>
            <person name="Emerson J.B."/>
            <person name="Anantharaman K."/>
            <person name="Thomas B.C."/>
            <person name="Malmstrom R."/>
            <person name="Stieglmeier M."/>
            <person name="Klingl A."/>
            <person name="Woyke T."/>
            <person name="Ryan C.M."/>
            <person name="Banfield J.F."/>
        </authorList>
    </citation>
    <scope>NUCLEOTIDE SEQUENCE [LARGE SCALE GENOMIC DNA]</scope>
</reference>
<evidence type="ECO:0000256" key="9">
    <source>
        <dbReference type="RuleBase" id="RU363036"/>
    </source>
</evidence>
<evidence type="ECO:0000256" key="7">
    <source>
        <dbReference type="ARBA" id="ARBA00048248"/>
    </source>
</evidence>
<dbReference type="EMBL" id="PFGB01000060">
    <property type="protein sequence ID" value="PIW34881.1"/>
    <property type="molecule type" value="Genomic_DNA"/>
</dbReference>
<dbReference type="NCBIfam" id="TIGR00234">
    <property type="entry name" value="tyrS"/>
    <property type="match status" value="1"/>
</dbReference>
<evidence type="ECO:0000313" key="11">
    <source>
        <dbReference type="Proteomes" id="UP000230215"/>
    </source>
</evidence>
<evidence type="ECO:0000256" key="6">
    <source>
        <dbReference type="ARBA" id="ARBA00023146"/>
    </source>
</evidence>
<organism evidence="10 11">
    <name type="scientific">Candidatus Nealsonbacteria bacterium CG15_BIG_FIL_POST_REV_8_21_14_020_37_12</name>
    <dbReference type="NCBI Taxonomy" id="1974716"/>
    <lineage>
        <taxon>Bacteria</taxon>
        <taxon>Candidatus Nealsoniibacteriota</taxon>
    </lineage>
</organism>
<feature type="non-terminal residue" evidence="10">
    <location>
        <position position="335"/>
    </location>
</feature>
<dbReference type="EC" id="6.1.1.1" evidence="1 8"/>
<dbReference type="CDD" id="cd00805">
    <property type="entry name" value="TyrRS_core"/>
    <property type="match status" value="1"/>
</dbReference>
<keyword evidence="6 9" id="KW-0030">Aminoacyl-tRNA synthetase</keyword>
<keyword evidence="3 9" id="KW-0547">Nucleotide-binding</keyword>